<comment type="caution">
    <text evidence="1">The sequence shown here is derived from an EMBL/GenBank/DDBJ whole genome shotgun (WGS) entry which is preliminary data.</text>
</comment>
<dbReference type="SUPFAM" id="SSF53756">
    <property type="entry name" value="UDP-Glycosyltransferase/glycogen phosphorylase"/>
    <property type="match status" value="1"/>
</dbReference>
<dbReference type="Gene3D" id="3.40.50.2000">
    <property type="entry name" value="Glycogen Phosphorylase B"/>
    <property type="match status" value="2"/>
</dbReference>
<dbReference type="PANTHER" id="PTHR12526:SF637">
    <property type="entry name" value="GLYCOSYLTRANSFERASE EPSF-RELATED"/>
    <property type="match status" value="1"/>
</dbReference>
<reference evidence="2" key="1">
    <citation type="journal article" date="2019" name="Int. J. Syst. Evol. Microbiol.">
        <title>The Global Catalogue of Microorganisms (GCM) 10K type strain sequencing project: providing services to taxonomists for standard genome sequencing and annotation.</title>
        <authorList>
            <consortium name="The Broad Institute Genomics Platform"/>
            <consortium name="The Broad Institute Genome Sequencing Center for Infectious Disease"/>
            <person name="Wu L."/>
            <person name="Ma J."/>
        </authorList>
    </citation>
    <scope>NUCLEOTIDE SEQUENCE [LARGE SCALE GENOMIC DNA]</scope>
    <source>
        <strain evidence="2">KCTC 42585</strain>
    </source>
</reference>
<evidence type="ECO:0000313" key="2">
    <source>
        <dbReference type="Proteomes" id="UP001597468"/>
    </source>
</evidence>
<dbReference type="Pfam" id="PF13692">
    <property type="entry name" value="Glyco_trans_1_4"/>
    <property type="match status" value="1"/>
</dbReference>
<dbReference type="EMBL" id="JBHULT010000005">
    <property type="protein sequence ID" value="MFD2516573.1"/>
    <property type="molecule type" value="Genomic_DNA"/>
</dbReference>
<dbReference type="PANTHER" id="PTHR12526">
    <property type="entry name" value="GLYCOSYLTRANSFERASE"/>
    <property type="match status" value="1"/>
</dbReference>
<protein>
    <submittedName>
        <fullName evidence="1">Glycosyltransferase</fullName>
    </submittedName>
</protein>
<proteinExistence type="predicted"/>
<accession>A0ABW5IUE7</accession>
<sequence>MKALFVHDHIFFKEENSGDFYSPGGLPNHVWERYLKHFDSLTVIGRGKIVNKSLDNHLVLSSRNNVKFELLYSVSGGIEYFKKQSFIKNKLKNLILDSDVVILRLPSTLGNFAADICKKLEKRYVVEIVGCAWDITWNYGGLITKLFSPLRFVKTKKIISSSSAAIYVTQRFLQSRYPCNGIQSYASNVQIENFPKIILDQHLAQVFKEKKVLKLGFVGNISMKYKGLEVLLKALKNVVDTFQNVKLYLVGSGDPAWVTAMINKYQVKDYVIIVGPLRSGDEVFNFLDSLDLYIQPSLTEGLPRALIEAMSRATPALGSSVAGIPELLSKNCLHKPGDYQNLSTQIITFLKDKKKLAKMAHMNFEESKKYTVEVLEKRRELFFADVKTLFSTT</sequence>
<dbReference type="Proteomes" id="UP001597468">
    <property type="component" value="Unassembled WGS sequence"/>
</dbReference>
<evidence type="ECO:0000313" key="1">
    <source>
        <dbReference type="EMBL" id="MFD2516573.1"/>
    </source>
</evidence>
<gene>
    <name evidence="1" type="ORF">ACFSTG_01565</name>
</gene>
<dbReference type="CDD" id="cd03801">
    <property type="entry name" value="GT4_PimA-like"/>
    <property type="match status" value="1"/>
</dbReference>
<organism evidence="1 2">
    <name type="scientific">Salinimicrobium flavum</name>
    <dbReference type="NCBI Taxonomy" id="1737065"/>
    <lineage>
        <taxon>Bacteria</taxon>
        <taxon>Pseudomonadati</taxon>
        <taxon>Bacteroidota</taxon>
        <taxon>Flavobacteriia</taxon>
        <taxon>Flavobacteriales</taxon>
        <taxon>Flavobacteriaceae</taxon>
        <taxon>Salinimicrobium</taxon>
    </lineage>
</organism>
<keyword evidence="2" id="KW-1185">Reference proteome</keyword>
<name>A0ABW5IUE7_9FLAO</name>
<dbReference type="RefSeq" id="WP_380747785.1">
    <property type="nucleotide sequence ID" value="NZ_JBHULT010000005.1"/>
</dbReference>